<evidence type="ECO:0000313" key="3">
    <source>
        <dbReference type="Proteomes" id="UP000837857"/>
    </source>
</evidence>
<dbReference type="PANTHER" id="PTHR13621">
    <property type="entry name" value="PROLINE-RICH PROTEIN PRCC"/>
    <property type="match status" value="1"/>
</dbReference>
<feature type="non-terminal residue" evidence="2">
    <location>
        <position position="382"/>
    </location>
</feature>
<reference evidence="2" key="1">
    <citation type="submission" date="2022-03" db="EMBL/GenBank/DDBJ databases">
        <authorList>
            <person name="Martin H S."/>
        </authorList>
    </citation>
    <scope>NUCLEOTIDE SEQUENCE</scope>
</reference>
<name>A0ABN8I9G1_9NEOP</name>
<dbReference type="PANTHER" id="PTHR13621:SF2">
    <property type="entry name" value="PROLINE-RICH PROTEIN PRCC"/>
    <property type="match status" value="1"/>
</dbReference>
<dbReference type="InterPro" id="IPR018800">
    <property type="entry name" value="PRCC"/>
</dbReference>
<keyword evidence="3" id="KW-1185">Reference proteome</keyword>
<feature type="compositionally biased region" description="Basic and acidic residues" evidence="1">
    <location>
        <begin position="157"/>
        <end position="181"/>
    </location>
</feature>
<evidence type="ECO:0000256" key="1">
    <source>
        <dbReference type="SAM" id="MobiDB-lite"/>
    </source>
</evidence>
<dbReference type="Proteomes" id="UP000837857">
    <property type="component" value="Chromosome 2"/>
</dbReference>
<feature type="compositionally biased region" description="Low complexity" evidence="1">
    <location>
        <begin position="1"/>
        <end position="12"/>
    </location>
</feature>
<accession>A0ABN8I9G1</accession>
<organism evidence="2 3">
    <name type="scientific">Iphiclides podalirius</name>
    <name type="common">scarce swallowtail</name>
    <dbReference type="NCBI Taxonomy" id="110791"/>
    <lineage>
        <taxon>Eukaryota</taxon>
        <taxon>Metazoa</taxon>
        <taxon>Ecdysozoa</taxon>
        <taxon>Arthropoda</taxon>
        <taxon>Hexapoda</taxon>
        <taxon>Insecta</taxon>
        <taxon>Pterygota</taxon>
        <taxon>Neoptera</taxon>
        <taxon>Endopterygota</taxon>
        <taxon>Lepidoptera</taxon>
        <taxon>Glossata</taxon>
        <taxon>Ditrysia</taxon>
        <taxon>Papilionoidea</taxon>
        <taxon>Papilionidae</taxon>
        <taxon>Papilioninae</taxon>
        <taxon>Iphiclides</taxon>
    </lineage>
</organism>
<dbReference type="Pfam" id="PF10253">
    <property type="entry name" value="PRCC"/>
    <property type="match status" value="1"/>
</dbReference>
<evidence type="ECO:0000313" key="2">
    <source>
        <dbReference type="EMBL" id="CAH2049899.1"/>
    </source>
</evidence>
<feature type="compositionally biased region" description="Polar residues" evidence="1">
    <location>
        <begin position="365"/>
        <end position="382"/>
    </location>
</feature>
<gene>
    <name evidence="2" type="ORF">IPOD504_LOCUS7084</name>
</gene>
<protein>
    <recommendedName>
        <fullName evidence="4">Proline-rich protein PRCC</fullName>
    </recommendedName>
</protein>
<feature type="region of interest" description="Disordered" evidence="1">
    <location>
        <begin position="1"/>
        <end position="54"/>
    </location>
</feature>
<proteinExistence type="predicted"/>
<dbReference type="EMBL" id="OW152814">
    <property type="protein sequence ID" value="CAH2049899.1"/>
    <property type="molecule type" value="Genomic_DNA"/>
</dbReference>
<feature type="region of interest" description="Disordered" evidence="1">
    <location>
        <begin position="326"/>
        <end position="346"/>
    </location>
</feature>
<feature type="region of interest" description="Disordered" evidence="1">
    <location>
        <begin position="363"/>
        <end position="382"/>
    </location>
</feature>
<evidence type="ECO:0008006" key="4">
    <source>
        <dbReference type="Google" id="ProtNLM"/>
    </source>
</evidence>
<feature type="region of interest" description="Disordered" evidence="1">
    <location>
        <begin position="148"/>
        <end position="188"/>
    </location>
</feature>
<sequence>MSLVAYDDSGSSEYEDDDQDKSHVPTNKSVEVGLKPEPSTSNSPVHDEYDTGIDGSLFNALPKPAHKASRVIEEEDEFLHKKEANIVKPKSKITVPSLSDFKDVADTVPSAKPRVVNGKKSGLLSILPQPKNGSMSLTKNSLIPHVLSQKSGVSSIKKSDHSQSHPKKPKIETKKLLKENSDDSDNEDVVENDFFSINQTVDIQDHLTSDTEVDTVQEIRPTTSKKEVRSIESYFKKDIENPEPSELAYTEQNNFETTSSAAGSENDLELPPANDVILDDEAILKLVGARGKRKMEEIQIVDFNQQEVLAEARELLLKGLMEDTSKRVSASKKRGDEPTHMQKRKHQITYLAHRAKANEIELQNKWANNRMSKRQSQSKYGF</sequence>